<reference evidence="2 3" key="1">
    <citation type="journal article" date="2016" name="Nat. Commun.">
        <title>Ectomycorrhizal ecology is imprinted in the genome of the dominant symbiotic fungus Cenococcum geophilum.</title>
        <authorList>
            <consortium name="DOE Joint Genome Institute"/>
            <person name="Peter M."/>
            <person name="Kohler A."/>
            <person name="Ohm R.A."/>
            <person name="Kuo A."/>
            <person name="Krutzmann J."/>
            <person name="Morin E."/>
            <person name="Arend M."/>
            <person name="Barry K.W."/>
            <person name="Binder M."/>
            <person name="Choi C."/>
            <person name="Clum A."/>
            <person name="Copeland A."/>
            <person name="Grisel N."/>
            <person name="Haridas S."/>
            <person name="Kipfer T."/>
            <person name="LaButti K."/>
            <person name="Lindquist E."/>
            <person name="Lipzen A."/>
            <person name="Maire R."/>
            <person name="Meier B."/>
            <person name="Mihaltcheva S."/>
            <person name="Molinier V."/>
            <person name="Murat C."/>
            <person name="Poggeler S."/>
            <person name="Quandt C.A."/>
            <person name="Sperisen C."/>
            <person name="Tritt A."/>
            <person name="Tisserant E."/>
            <person name="Crous P.W."/>
            <person name="Henrissat B."/>
            <person name="Nehls U."/>
            <person name="Egli S."/>
            <person name="Spatafora J.W."/>
            <person name="Grigoriev I.V."/>
            <person name="Martin F.M."/>
        </authorList>
    </citation>
    <scope>NUCLEOTIDE SEQUENCE [LARGE SCALE GENOMIC DNA]</scope>
    <source>
        <strain evidence="2 3">CBS 459.81</strain>
    </source>
</reference>
<feature type="region of interest" description="Disordered" evidence="1">
    <location>
        <begin position="1"/>
        <end position="39"/>
    </location>
</feature>
<dbReference type="EMBL" id="KV744887">
    <property type="protein sequence ID" value="OCK82459.1"/>
    <property type="molecule type" value="Genomic_DNA"/>
</dbReference>
<sequence>MSLIYPGPRKRSASEASPYGPFDSVPEAPSGDQQKRTKTYDSELDAIDVIPVADAWPVDLSCILGSPTGESGRIPGHDNWGNYREGKSAFVFVVQGGCMVHYDLLCAILPELYNISPALQALVLCRDPSSHTPSVSVPFSLPLIQAVGPSWNHFVRLGLLHPLGGGQVPLDALVVVDAKGKRRLVLPFGWGAGRHVGDVGGGKMVQERLMGMLRKCIEELQREM</sequence>
<gene>
    <name evidence="2" type="ORF">K432DRAFT_293163</name>
</gene>
<keyword evidence="3" id="KW-1185">Reference proteome</keyword>
<dbReference type="Proteomes" id="UP000250266">
    <property type="component" value="Unassembled WGS sequence"/>
</dbReference>
<name>A0A8E2JHS4_9PEZI</name>
<evidence type="ECO:0000313" key="2">
    <source>
        <dbReference type="EMBL" id="OCK82459.1"/>
    </source>
</evidence>
<dbReference type="OrthoDB" id="5390017at2759"/>
<protein>
    <submittedName>
        <fullName evidence="2">Uncharacterized protein</fullName>
    </submittedName>
</protein>
<organism evidence="2 3">
    <name type="scientific">Lepidopterella palustris CBS 459.81</name>
    <dbReference type="NCBI Taxonomy" id="1314670"/>
    <lineage>
        <taxon>Eukaryota</taxon>
        <taxon>Fungi</taxon>
        <taxon>Dikarya</taxon>
        <taxon>Ascomycota</taxon>
        <taxon>Pezizomycotina</taxon>
        <taxon>Dothideomycetes</taxon>
        <taxon>Pleosporomycetidae</taxon>
        <taxon>Mytilinidiales</taxon>
        <taxon>Argynnaceae</taxon>
        <taxon>Lepidopterella</taxon>
    </lineage>
</organism>
<accession>A0A8E2JHS4</accession>
<dbReference type="AlphaFoldDB" id="A0A8E2JHS4"/>
<evidence type="ECO:0000313" key="3">
    <source>
        <dbReference type="Proteomes" id="UP000250266"/>
    </source>
</evidence>
<proteinExistence type="predicted"/>
<evidence type="ECO:0000256" key="1">
    <source>
        <dbReference type="SAM" id="MobiDB-lite"/>
    </source>
</evidence>